<keyword evidence="1" id="KW-0732">Signal</keyword>
<reference evidence="2 3" key="1">
    <citation type="submission" date="2020-05" db="EMBL/GenBank/DDBJ databases">
        <title>Identification and distribution of gene clusters putatively required for synthesis of sphingolipid metabolism inhibitors in phylogenetically diverse species of the filamentous fungus Fusarium.</title>
        <authorList>
            <person name="Kim H.-S."/>
            <person name="Busman M."/>
            <person name="Brown D.W."/>
            <person name="Divon H."/>
            <person name="Uhlig S."/>
            <person name="Proctor R.H."/>
        </authorList>
    </citation>
    <scope>NUCLEOTIDE SEQUENCE [LARGE SCALE GENOMIC DNA]</scope>
    <source>
        <strain evidence="2 3">NRRL 66235</strain>
    </source>
</reference>
<dbReference type="Gene3D" id="1.20.200.10">
    <property type="entry name" value="Fumarase/aspartase (Central domain)"/>
    <property type="match status" value="1"/>
</dbReference>
<comment type="caution">
    <text evidence="2">The sequence shown here is derived from an EMBL/GenBank/DDBJ whole genome shotgun (WGS) entry which is preliminary data.</text>
</comment>
<dbReference type="AlphaFoldDB" id="A0A8H5XW09"/>
<feature type="chain" id="PRO_5034487836" evidence="1">
    <location>
        <begin position="18"/>
        <end position="105"/>
    </location>
</feature>
<organism evidence="2 3">
    <name type="scientific">Fusarium mundagurra</name>
    <dbReference type="NCBI Taxonomy" id="1567541"/>
    <lineage>
        <taxon>Eukaryota</taxon>
        <taxon>Fungi</taxon>
        <taxon>Dikarya</taxon>
        <taxon>Ascomycota</taxon>
        <taxon>Pezizomycotina</taxon>
        <taxon>Sordariomycetes</taxon>
        <taxon>Hypocreomycetidae</taxon>
        <taxon>Hypocreales</taxon>
        <taxon>Nectriaceae</taxon>
        <taxon>Fusarium</taxon>
        <taxon>Fusarium fujikuroi species complex</taxon>
    </lineage>
</organism>
<keyword evidence="3" id="KW-1185">Reference proteome</keyword>
<name>A0A8H5XW09_9HYPO</name>
<dbReference type="EMBL" id="JAAOAN010000735">
    <property type="protein sequence ID" value="KAF5700412.1"/>
    <property type="molecule type" value="Genomic_DNA"/>
</dbReference>
<gene>
    <name evidence="2" type="ORF">FMUND_14345</name>
</gene>
<dbReference type="SUPFAM" id="SSF48557">
    <property type="entry name" value="L-aspartase-like"/>
    <property type="match status" value="1"/>
</dbReference>
<evidence type="ECO:0000256" key="1">
    <source>
        <dbReference type="SAM" id="SignalP"/>
    </source>
</evidence>
<feature type="signal peptide" evidence="1">
    <location>
        <begin position="1"/>
        <end position="17"/>
    </location>
</feature>
<accession>A0A8H5XW09</accession>
<sequence length="105" mass="11484">MVSALLLALCQALDLRAIEIGGRVDGAQPDATPFIGQAARRLYHFIRKDLGIPYLNESYLPSAAPARSDGATPSAGLYNTRVYESIRSGRLYEIALESFRQVEAQ</sequence>
<dbReference type="OrthoDB" id="10051290at2759"/>
<dbReference type="InterPro" id="IPR008948">
    <property type="entry name" value="L-Aspartase-like"/>
</dbReference>
<evidence type="ECO:0000313" key="3">
    <source>
        <dbReference type="Proteomes" id="UP000544331"/>
    </source>
</evidence>
<keyword evidence="2" id="KW-0456">Lyase</keyword>
<proteinExistence type="predicted"/>
<dbReference type="Proteomes" id="UP000544331">
    <property type="component" value="Unassembled WGS sequence"/>
</dbReference>
<evidence type="ECO:0000313" key="2">
    <source>
        <dbReference type="EMBL" id="KAF5700412.1"/>
    </source>
</evidence>
<protein>
    <submittedName>
        <fullName evidence="2">Phenylalanine ammonia-lyase</fullName>
    </submittedName>
</protein>
<dbReference type="GO" id="GO:0016829">
    <property type="term" value="F:lyase activity"/>
    <property type="evidence" value="ECO:0007669"/>
    <property type="project" value="UniProtKB-KW"/>
</dbReference>